<dbReference type="InterPro" id="IPR016166">
    <property type="entry name" value="FAD-bd_PCMH"/>
</dbReference>
<comment type="similarity">
    <text evidence="1">Belongs to the FAD-binding oxidoreductase/transferase type 4 family.</text>
</comment>
<evidence type="ECO:0000313" key="5">
    <source>
        <dbReference type="EMBL" id="MFD2207653.1"/>
    </source>
</evidence>
<dbReference type="InterPro" id="IPR016164">
    <property type="entry name" value="FAD-linked_Oxase-like_C"/>
</dbReference>
<protein>
    <submittedName>
        <fullName evidence="5">FAD-binding oxidoreductase</fullName>
    </submittedName>
</protein>
<dbReference type="SUPFAM" id="SSF56176">
    <property type="entry name" value="FAD-binding/transporter-associated domain-like"/>
    <property type="match status" value="1"/>
</dbReference>
<keyword evidence="2" id="KW-0285">Flavoprotein</keyword>
<dbReference type="Gene3D" id="1.10.45.10">
    <property type="entry name" value="Vanillyl-alcohol Oxidase, Chain A, domain 4"/>
    <property type="match status" value="1"/>
</dbReference>
<dbReference type="InterPro" id="IPR004113">
    <property type="entry name" value="FAD-bd_oxidored_4_C"/>
</dbReference>
<dbReference type="Gene3D" id="3.30.465.10">
    <property type="match status" value="1"/>
</dbReference>
<dbReference type="InterPro" id="IPR006094">
    <property type="entry name" value="Oxid_FAD_bind_N"/>
</dbReference>
<dbReference type="Pfam" id="PF01565">
    <property type="entry name" value="FAD_binding_4"/>
    <property type="match status" value="1"/>
</dbReference>
<evidence type="ECO:0000256" key="1">
    <source>
        <dbReference type="ARBA" id="ARBA00008000"/>
    </source>
</evidence>
<comment type="caution">
    <text evidence="5">The sequence shown here is derived from an EMBL/GenBank/DDBJ whole genome shotgun (WGS) entry which is preliminary data.</text>
</comment>
<organism evidence="5 6">
    <name type="scientific">Kiloniella antarctica</name>
    <dbReference type="NCBI Taxonomy" id="1550907"/>
    <lineage>
        <taxon>Bacteria</taxon>
        <taxon>Pseudomonadati</taxon>
        <taxon>Pseudomonadota</taxon>
        <taxon>Alphaproteobacteria</taxon>
        <taxon>Rhodospirillales</taxon>
        <taxon>Kiloniellaceae</taxon>
        <taxon>Kiloniella</taxon>
    </lineage>
</organism>
<dbReference type="Gene3D" id="3.30.70.2740">
    <property type="match status" value="1"/>
</dbReference>
<keyword evidence="3" id="KW-0274">FAD</keyword>
<proteinExistence type="inferred from homology"/>
<dbReference type="SUPFAM" id="SSF55103">
    <property type="entry name" value="FAD-linked oxidases, C-terminal domain"/>
    <property type="match status" value="1"/>
</dbReference>
<name>A0ABW5BNC2_9PROT</name>
<dbReference type="InterPro" id="IPR051264">
    <property type="entry name" value="FAD-oxidored/transferase_4"/>
</dbReference>
<dbReference type="InterPro" id="IPR016171">
    <property type="entry name" value="Vanillyl_alc_oxidase_C-sub2"/>
</dbReference>
<evidence type="ECO:0000256" key="2">
    <source>
        <dbReference type="ARBA" id="ARBA00022630"/>
    </source>
</evidence>
<dbReference type="Gene3D" id="3.30.70.2190">
    <property type="match status" value="1"/>
</dbReference>
<evidence type="ECO:0000259" key="4">
    <source>
        <dbReference type="PROSITE" id="PS51387"/>
    </source>
</evidence>
<sequence>MPNNLPNDFISNLEQIVTDKGLIVEKNEIRPYITERRGRFVGETLCVVKPATTKEVSAVVKLCSDNKVAIVPQGGNTGLVSGGIPFAEDRAIILNLSRMNTIRDLDPINNTMTVEAGCILQTIQDHASKNDRLFPLSLGAEGTCEIGGNIATNAGGINVIRYGNTRALILGLEVVTPTGEIWDGLRSLRKDNTGYDLKQLFIGSEGTLGVITAAVLKLFPSPKEQQTAFLALNSLEDALPLLNMAQSMIGDALTSFELIPRIGIEFSQKHGHRVIDPIEAKHDWYILMEASAGTANSFLPDLFTKYMEKAFEEQWVLDGVLAQNKAQSDSFWLIRENVTLCQKPEGGSIKHDIAVPVSSIPTFIRKANAAVKKLIPGIRPYPFGHVGDGNIHYNLSQPVGMDKQAYLNRWEEVNRVVHDIVIDLNGSISAEHGIGRVKVKENAHYKSSIEIKLMQQVKHSFDPLNIMNPGKLIPSIQPKK</sequence>
<dbReference type="Proteomes" id="UP001597294">
    <property type="component" value="Unassembled WGS sequence"/>
</dbReference>
<reference evidence="6" key="1">
    <citation type="journal article" date="2019" name="Int. J. Syst. Evol. Microbiol.">
        <title>The Global Catalogue of Microorganisms (GCM) 10K type strain sequencing project: providing services to taxonomists for standard genome sequencing and annotation.</title>
        <authorList>
            <consortium name="The Broad Institute Genomics Platform"/>
            <consortium name="The Broad Institute Genome Sequencing Center for Infectious Disease"/>
            <person name="Wu L."/>
            <person name="Ma J."/>
        </authorList>
    </citation>
    <scope>NUCLEOTIDE SEQUENCE [LARGE SCALE GENOMIC DNA]</scope>
    <source>
        <strain evidence="6">CGMCC 4.7192</strain>
    </source>
</reference>
<feature type="domain" description="FAD-binding PCMH-type" evidence="4">
    <location>
        <begin position="40"/>
        <end position="221"/>
    </location>
</feature>
<dbReference type="RefSeq" id="WP_380254518.1">
    <property type="nucleotide sequence ID" value="NZ_JBHUII010000013.1"/>
</dbReference>
<dbReference type="Pfam" id="PF02913">
    <property type="entry name" value="FAD-oxidase_C"/>
    <property type="match status" value="1"/>
</dbReference>
<accession>A0ABW5BNC2</accession>
<dbReference type="InterPro" id="IPR016167">
    <property type="entry name" value="FAD-bd_PCMH_sub1"/>
</dbReference>
<evidence type="ECO:0000313" key="6">
    <source>
        <dbReference type="Proteomes" id="UP001597294"/>
    </source>
</evidence>
<gene>
    <name evidence="5" type="ORF">ACFSKO_18700</name>
</gene>
<dbReference type="InterPro" id="IPR036318">
    <property type="entry name" value="FAD-bd_PCMH-like_sf"/>
</dbReference>
<dbReference type="PANTHER" id="PTHR43716">
    <property type="entry name" value="D-2-HYDROXYGLUTARATE DEHYDROGENASE, MITOCHONDRIAL"/>
    <property type="match status" value="1"/>
</dbReference>
<dbReference type="Gene3D" id="3.30.43.10">
    <property type="entry name" value="Uridine Diphospho-n-acetylenolpyruvylglucosamine Reductase, domain 2"/>
    <property type="match status" value="1"/>
</dbReference>
<keyword evidence="6" id="KW-1185">Reference proteome</keyword>
<dbReference type="InterPro" id="IPR016169">
    <property type="entry name" value="FAD-bd_PCMH_sub2"/>
</dbReference>
<dbReference type="PROSITE" id="PS51387">
    <property type="entry name" value="FAD_PCMH"/>
    <property type="match status" value="1"/>
</dbReference>
<dbReference type="EMBL" id="JBHUII010000013">
    <property type="protein sequence ID" value="MFD2207653.1"/>
    <property type="molecule type" value="Genomic_DNA"/>
</dbReference>
<dbReference type="PANTHER" id="PTHR43716:SF2">
    <property type="entry name" value="BLL6224 PROTEIN"/>
    <property type="match status" value="1"/>
</dbReference>
<evidence type="ECO:0000256" key="3">
    <source>
        <dbReference type="ARBA" id="ARBA00022827"/>
    </source>
</evidence>